<evidence type="ECO:0000313" key="2">
    <source>
        <dbReference type="EMBL" id="MBO8428315.1"/>
    </source>
</evidence>
<reference evidence="2" key="1">
    <citation type="submission" date="2020-10" db="EMBL/GenBank/DDBJ databases">
        <authorList>
            <person name="Gilroy R."/>
        </authorList>
    </citation>
    <scope>NUCLEOTIDE SEQUENCE</scope>
    <source>
        <strain evidence="2">15467</strain>
    </source>
</reference>
<keyword evidence="1" id="KW-0472">Membrane</keyword>
<dbReference type="PANTHER" id="PTHR32305">
    <property type="match status" value="1"/>
</dbReference>
<feature type="non-terminal residue" evidence="2">
    <location>
        <position position="1"/>
    </location>
</feature>
<gene>
    <name evidence="2" type="ORF">IAC68_00065</name>
</gene>
<dbReference type="PANTHER" id="PTHR32305:SF17">
    <property type="entry name" value="TRNA NUCLEASE WAPA"/>
    <property type="match status" value="1"/>
</dbReference>
<sequence length="1163" mass="133675">FIKVVARILDVKFDLLWDRHRRRLRRRKSVAWALFSLLLLAGLFAYDYTRTKVEYFDSYIDCYGIPHGIFPVNDISPRDRTYKFEYRRIPLGEKGFYSWRLSRVKYVNSAGQTVDRTSEYAYPSMELLYANGILTEIINKDRYDIPVARHIYTNDYAGNVACIVDFENAEKQEGSLYLSSLARSTESDAENPDTKLKIKRFVYTRDSLGRIIQVTYHSNNSEDLEESAISDAEGIFGERFVLDSLGRVICETYLNADGNIVPNGSGVARKRYTYDRGNNLVKEEYLDVNGNAVYNGRGYASVEAKFDSNGNMTEYRYLSPEGEPCYYSDERIAAVRQKYDKKGNCIEMALFDIEGAPCINKYNWHKMTCKFDKKGNVTETSFTDTSGNACITSDILSTLRYSYDRNNRPVMIETYGADGALCMNGDGVARIMAKYDSNGNLVETAYFDTKGQRCVSTKYGWSKCRTTFNSKRQATGNYYYDAQDNPCFGNAKYASQLLKYDARGNICEVTNYDQSGNLCASEDMGAIMKWSHDDYGNITAESYFDAQSAPMYVGGVCGYRYEYDKRGLQNALYCLDGNGSLVMSADSWAAISRYEYDGRGNMVKESYFDTDSLPCYNRNGIYSMAVHEYDSDNNRIKTSYFDTDSRPMLISEGYSLATFEYDSKRKLTDARYFDSEGRPCYNKNGYHWMKYKYDEKGNEIEYAYYDEYGRPYAKRGLEQKIVKTYDSFGREISIEFIGINGRPVNGTEGYSRREYEYSLNGQIASEAYYDAGGNLVSPRQDVACRTCYKYDERGNLIRSDYYDEQNRLSCKFGCATKIREYDEKNRLAKVVTYDELGALIGGYYGKPVEIYRYNDRNEIESIDLCNSADEGDIYVTMRFAYERGKVVRVGYYDSNGSPAVMLVKEIDAAHPFAEMEMEYNGLGTLKRISYYDENGELYDGEPGYSVAVRTDSIGKGRVVTSSVYDSKGKAVNNKVNNIHRTVVVYNEMGLVSEQSYYDQNGNLAVTPWRWARRFWDYNARGELQKETGYVYVNGEFVIETYGNNVPEKPAVATDIPENESVTILLSVENYGQMYEAGFRNNYRILEWNEWNMYQGLDSFTEAFMKSRNREKRLLLFSEDTGEVTEYSFSSESLNARVMDYNDRSGETFARLSGIYEKWKSENR</sequence>
<dbReference type="EMBL" id="JADINB010000003">
    <property type="protein sequence ID" value="MBO8428315.1"/>
    <property type="molecule type" value="Genomic_DNA"/>
</dbReference>
<accession>A0A9D9GV67</accession>
<reference evidence="2" key="2">
    <citation type="journal article" date="2021" name="PeerJ">
        <title>Extensive microbial diversity within the chicken gut microbiome revealed by metagenomics and culture.</title>
        <authorList>
            <person name="Gilroy R."/>
            <person name="Ravi A."/>
            <person name="Getino M."/>
            <person name="Pursley I."/>
            <person name="Horton D.L."/>
            <person name="Alikhan N.F."/>
            <person name="Baker D."/>
            <person name="Gharbi K."/>
            <person name="Hall N."/>
            <person name="Watson M."/>
            <person name="Adriaenssens E.M."/>
            <person name="Foster-Nyarko E."/>
            <person name="Jarju S."/>
            <person name="Secka A."/>
            <person name="Antonio M."/>
            <person name="Oren A."/>
            <person name="Chaudhuri R.R."/>
            <person name="La Ragione R."/>
            <person name="Hildebrand F."/>
            <person name="Pallen M.J."/>
        </authorList>
    </citation>
    <scope>NUCLEOTIDE SEQUENCE</scope>
    <source>
        <strain evidence="2">15467</strain>
    </source>
</reference>
<keyword evidence="1" id="KW-0812">Transmembrane</keyword>
<keyword evidence="1" id="KW-1133">Transmembrane helix</keyword>
<name>A0A9D9GV67_9BACT</name>
<proteinExistence type="predicted"/>
<evidence type="ECO:0000256" key="1">
    <source>
        <dbReference type="SAM" id="Phobius"/>
    </source>
</evidence>
<feature type="transmembrane region" description="Helical" evidence="1">
    <location>
        <begin position="29"/>
        <end position="46"/>
    </location>
</feature>
<comment type="caution">
    <text evidence="2">The sequence shown here is derived from an EMBL/GenBank/DDBJ whole genome shotgun (WGS) entry which is preliminary data.</text>
</comment>
<dbReference type="Gene3D" id="3.90.930.1">
    <property type="match status" value="1"/>
</dbReference>
<evidence type="ECO:0000313" key="3">
    <source>
        <dbReference type="Proteomes" id="UP000823635"/>
    </source>
</evidence>
<organism evidence="2 3">
    <name type="scientific">Candidatus Egerieousia excrementavium</name>
    <dbReference type="NCBI Taxonomy" id="2840778"/>
    <lineage>
        <taxon>Bacteria</taxon>
        <taxon>Pseudomonadati</taxon>
        <taxon>Bacteroidota</taxon>
        <taxon>Bacteroidia</taxon>
        <taxon>Bacteroidales</taxon>
        <taxon>Candidatus Egerieousia</taxon>
    </lineage>
</organism>
<evidence type="ECO:0008006" key="4">
    <source>
        <dbReference type="Google" id="ProtNLM"/>
    </source>
</evidence>
<dbReference type="Gene3D" id="2.180.10.10">
    <property type="entry name" value="RHS repeat-associated core"/>
    <property type="match status" value="2"/>
</dbReference>
<dbReference type="AlphaFoldDB" id="A0A9D9GV67"/>
<dbReference type="Proteomes" id="UP000823635">
    <property type="component" value="Unassembled WGS sequence"/>
</dbReference>
<dbReference type="InterPro" id="IPR050708">
    <property type="entry name" value="T6SS_VgrG/RHS"/>
</dbReference>
<protein>
    <recommendedName>
        <fullName evidence="4">Rhs family protein</fullName>
    </recommendedName>
</protein>